<accession>A0A5M6DBG3</accession>
<evidence type="ECO:0008006" key="3">
    <source>
        <dbReference type="Google" id="ProtNLM"/>
    </source>
</evidence>
<dbReference type="RefSeq" id="WP_150089125.1">
    <property type="nucleotide sequence ID" value="NZ_VWSF01000010.1"/>
</dbReference>
<dbReference type="Proteomes" id="UP000323426">
    <property type="component" value="Unassembled WGS sequence"/>
</dbReference>
<name>A0A5M6DBG3_9BACT</name>
<proteinExistence type="predicted"/>
<evidence type="ECO:0000313" key="2">
    <source>
        <dbReference type="Proteomes" id="UP000323426"/>
    </source>
</evidence>
<dbReference type="AlphaFoldDB" id="A0A5M6DBG3"/>
<protein>
    <recommendedName>
        <fullName evidence="3">STAS/SEC14 domain-containing protein</fullName>
    </recommendedName>
</protein>
<comment type="caution">
    <text evidence="1">The sequence shown here is derived from an EMBL/GenBank/DDBJ whole genome shotgun (WGS) entry which is preliminary data.</text>
</comment>
<organism evidence="1 2">
    <name type="scientific">Adhaeribacter rhizoryzae</name>
    <dbReference type="NCBI Taxonomy" id="2607907"/>
    <lineage>
        <taxon>Bacteria</taxon>
        <taxon>Pseudomonadati</taxon>
        <taxon>Bacteroidota</taxon>
        <taxon>Cytophagia</taxon>
        <taxon>Cytophagales</taxon>
        <taxon>Hymenobacteraceae</taxon>
        <taxon>Adhaeribacter</taxon>
    </lineage>
</organism>
<sequence length="150" mass="17845">MHSKLNLRQIYLDEFLQVTVDNTAKFIYVEWFRHPNSEDFRRLFKMLADLTLANKSKFWLSDARAIHYIEFADQNWVIREMVPLLKQSNLSKFARLTTEESLAQLDIIRVYNMVEQLTELGINTKLELFTSKEAAIQWLFEEEANLPENI</sequence>
<reference evidence="1 2" key="1">
    <citation type="submission" date="2019-09" db="EMBL/GenBank/DDBJ databases">
        <title>Genome sequence and assembly of Adhaeribacter sp.</title>
        <authorList>
            <person name="Chhetri G."/>
        </authorList>
    </citation>
    <scope>NUCLEOTIDE SEQUENCE [LARGE SCALE GENOMIC DNA]</scope>
    <source>
        <strain evidence="1 2">DK36</strain>
    </source>
</reference>
<dbReference type="EMBL" id="VWSF01000010">
    <property type="protein sequence ID" value="KAA5544877.1"/>
    <property type="molecule type" value="Genomic_DNA"/>
</dbReference>
<gene>
    <name evidence="1" type="ORF">F0145_14450</name>
</gene>
<keyword evidence="2" id="KW-1185">Reference proteome</keyword>
<evidence type="ECO:0000313" key="1">
    <source>
        <dbReference type="EMBL" id="KAA5544877.1"/>
    </source>
</evidence>